<keyword evidence="1" id="KW-0732">Signal</keyword>
<sequence>MRPFSLPLPQERNDVVLQKWKTCLVAGLMALAVPALAQSDNDQWRAVSEQQSKAMLLRAGTLAAAMDWERDALLAGHANADGIDKAFFEPQTWERIFRRSGQYLQHEIKTCYEQAAEAQAAEQCSEMDNILAAHLASDHAYHQQRSGSFAFTYLLNERTRHWNQNHADRLRVLNREAAEARRLFKAELSAAPAGAEIYRALEMSRQYVRDQLDQWADAPSAP</sequence>
<proteinExistence type="predicted"/>
<comment type="caution">
    <text evidence="2">The sequence shown here is derived from an EMBL/GenBank/DDBJ whole genome shotgun (WGS) entry which is preliminary data.</text>
</comment>
<organism evidence="2 3">
    <name type="scientific">Neisseria shayeganii 871</name>
    <dbReference type="NCBI Taxonomy" id="1032488"/>
    <lineage>
        <taxon>Bacteria</taxon>
        <taxon>Pseudomonadati</taxon>
        <taxon>Pseudomonadota</taxon>
        <taxon>Betaproteobacteria</taxon>
        <taxon>Neisseriales</taxon>
        <taxon>Neisseriaceae</taxon>
        <taxon>Neisseria</taxon>
    </lineage>
</organism>
<dbReference type="Proteomes" id="UP000003019">
    <property type="component" value="Unassembled WGS sequence"/>
</dbReference>
<evidence type="ECO:0000256" key="1">
    <source>
        <dbReference type="SAM" id="SignalP"/>
    </source>
</evidence>
<keyword evidence="3" id="KW-1185">Reference proteome</keyword>
<evidence type="ECO:0000313" key="3">
    <source>
        <dbReference type="Proteomes" id="UP000003019"/>
    </source>
</evidence>
<feature type="signal peptide" evidence="1">
    <location>
        <begin position="1"/>
        <end position="37"/>
    </location>
</feature>
<dbReference type="STRING" id="1032488.HMPREF9371_1974"/>
<protein>
    <submittedName>
        <fullName evidence="2">Uncharacterized protein</fullName>
    </submittedName>
</protein>
<dbReference type="AlphaFoldDB" id="G4CK34"/>
<dbReference type="PATRIC" id="fig|1032488.3.peg.1869"/>
<feature type="chain" id="PRO_5003462302" evidence="1">
    <location>
        <begin position="38"/>
        <end position="222"/>
    </location>
</feature>
<evidence type="ECO:0000313" key="2">
    <source>
        <dbReference type="EMBL" id="EGY51761.1"/>
    </source>
</evidence>
<dbReference type="HOGENOM" id="CLU_1244231_0_0_4"/>
<reference evidence="2 3" key="1">
    <citation type="submission" date="2011-05" db="EMBL/GenBank/DDBJ databases">
        <authorList>
            <person name="Muzny D."/>
            <person name="Qin X."/>
            <person name="Deng J."/>
            <person name="Jiang H."/>
            <person name="Liu Y."/>
            <person name="Qu J."/>
            <person name="Song X.-Z."/>
            <person name="Zhang L."/>
            <person name="Thornton R."/>
            <person name="Coyle M."/>
            <person name="Francisco L."/>
            <person name="Jackson L."/>
            <person name="Javaid M."/>
            <person name="Korchina V."/>
            <person name="Kovar C."/>
            <person name="Mata R."/>
            <person name="Mathew T."/>
            <person name="Ngo R."/>
            <person name="Nguyen L."/>
            <person name="Nguyen N."/>
            <person name="Okwuonu G."/>
            <person name="Ongeri F."/>
            <person name="Pham C."/>
            <person name="Simmons D."/>
            <person name="Wilczek-Boney K."/>
            <person name="Hale W."/>
            <person name="Jakkamsetti A."/>
            <person name="Pham P."/>
            <person name="Ruth R."/>
            <person name="San Lucas F."/>
            <person name="Warren J."/>
            <person name="Zhang J."/>
            <person name="Zhao Z."/>
            <person name="Zhou C."/>
            <person name="Zhu D."/>
            <person name="Lee S."/>
            <person name="Bess C."/>
            <person name="Blankenburg K."/>
            <person name="Forbes L."/>
            <person name="Fu Q."/>
            <person name="Gubbala S."/>
            <person name="Hirani K."/>
            <person name="Jayaseelan J.C."/>
            <person name="Lara F."/>
            <person name="Munidasa M."/>
            <person name="Palculict T."/>
            <person name="Patil S."/>
            <person name="Pu L.-L."/>
            <person name="Saada N."/>
            <person name="Tang L."/>
            <person name="Weissenberger G."/>
            <person name="Zhu Y."/>
            <person name="Hemphill L."/>
            <person name="Shang Y."/>
            <person name="Youmans B."/>
            <person name="Ayvaz T."/>
            <person name="Ross M."/>
            <person name="Santibanez J."/>
            <person name="Aqrawi P."/>
            <person name="Gross S."/>
            <person name="Joshi V."/>
            <person name="Fowler G."/>
            <person name="Nazareth L."/>
            <person name="Reid J."/>
            <person name="Worley K."/>
            <person name="Petrosino J."/>
            <person name="Highlander S."/>
            <person name="Gibbs R."/>
        </authorList>
    </citation>
    <scope>NUCLEOTIDE SEQUENCE [LARGE SCALE GENOMIC DNA]</scope>
    <source>
        <strain evidence="2 3">871</strain>
    </source>
</reference>
<name>G4CK34_9NEIS</name>
<gene>
    <name evidence="2" type="ORF">HMPREF9371_1974</name>
</gene>
<dbReference type="EMBL" id="AGAY01000069">
    <property type="protein sequence ID" value="EGY51761.1"/>
    <property type="molecule type" value="Genomic_DNA"/>
</dbReference>
<accession>G4CK34</accession>